<keyword evidence="2" id="KW-0472">Membrane</keyword>
<dbReference type="KEGG" id="erl:AOC36_08935"/>
<dbReference type="OrthoDB" id="517761at2"/>
<organism evidence="3 4">
    <name type="scientific">Erysipelothrix larvae</name>
    <dbReference type="NCBI Taxonomy" id="1514105"/>
    <lineage>
        <taxon>Bacteria</taxon>
        <taxon>Bacillati</taxon>
        <taxon>Bacillota</taxon>
        <taxon>Erysipelotrichia</taxon>
        <taxon>Erysipelotrichales</taxon>
        <taxon>Erysipelotrichaceae</taxon>
        <taxon>Erysipelothrix</taxon>
    </lineage>
</organism>
<evidence type="ECO:0000256" key="2">
    <source>
        <dbReference type="SAM" id="Phobius"/>
    </source>
</evidence>
<dbReference type="Proteomes" id="UP000063781">
    <property type="component" value="Chromosome"/>
</dbReference>
<sequence>MNSKLKKQSVYAFNAGVARYEEIARQFGDLSNQLYSVRKGVVNVIRVIENQINLISNTPKSFHTDLQNINLEILSFKDKQGEIEKATLEVKAAKGGTGVGVTFSALGLAVATMGPSAAMSVATTFGVASTGTAISSLSGAAATNAALAWLGGGALSVGGGGMTSGAAFIALVGPVGFTIAGIMLTTSIGSGFFASQKNKEIAQKLNEERENLERVILKFEHLNQKISAILETTLNQVDGVIEASSRISKADFSLYSREEKLYAGILVNTTLTLAQLVNKELSLDD</sequence>
<keyword evidence="2" id="KW-0812">Transmembrane</keyword>
<evidence type="ECO:0000256" key="1">
    <source>
        <dbReference type="SAM" id="Coils"/>
    </source>
</evidence>
<name>A0A0X8H245_9FIRM</name>
<evidence type="ECO:0000313" key="3">
    <source>
        <dbReference type="EMBL" id="AMC94661.1"/>
    </source>
</evidence>
<reference evidence="3 4" key="1">
    <citation type="submission" date="2015-10" db="EMBL/GenBank/DDBJ databases">
        <title>Erysipelothrix larvae sp. LV19 isolated from the larval gut of the rhinoceros beetle, Trypoxylus dichotomus.</title>
        <authorList>
            <person name="Lim S."/>
            <person name="Kim B.-C."/>
        </authorList>
    </citation>
    <scope>NUCLEOTIDE SEQUENCE [LARGE SCALE GENOMIC DNA]</scope>
    <source>
        <strain evidence="3 4">LV19</strain>
    </source>
</reference>
<feature type="transmembrane region" description="Helical" evidence="2">
    <location>
        <begin position="146"/>
        <end position="169"/>
    </location>
</feature>
<protein>
    <submittedName>
        <fullName evidence="3">Uncharacterized protein</fullName>
    </submittedName>
</protein>
<dbReference type="STRING" id="1514105.AOC36_08935"/>
<dbReference type="EMBL" id="CP013213">
    <property type="protein sequence ID" value="AMC94661.1"/>
    <property type="molecule type" value="Genomic_DNA"/>
</dbReference>
<feature type="coiled-coil region" evidence="1">
    <location>
        <begin position="195"/>
        <end position="225"/>
    </location>
</feature>
<gene>
    <name evidence="3" type="ORF">AOC36_08935</name>
</gene>
<keyword evidence="4" id="KW-1185">Reference proteome</keyword>
<dbReference type="AlphaFoldDB" id="A0A0X8H245"/>
<keyword evidence="2" id="KW-1133">Transmembrane helix</keyword>
<evidence type="ECO:0000313" key="4">
    <source>
        <dbReference type="Proteomes" id="UP000063781"/>
    </source>
</evidence>
<feature type="transmembrane region" description="Helical" evidence="2">
    <location>
        <begin position="175"/>
        <end position="194"/>
    </location>
</feature>
<proteinExistence type="predicted"/>
<keyword evidence="1" id="KW-0175">Coiled coil</keyword>
<accession>A0A0X8H245</accession>